<feature type="chain" id="PRO_5031476260" evidence="1">
    <location>
        <begin position="21"/>
        <end position="249"/>
    </location>
</feature>
<evidence type="ECO:0000313" key="2">
    <source>
        <dbReference type="EMBL" id="CAD7267709.1"/>
    </source>
</evidence>
<dbReference type="EMBL" id="OC010088">
    <property type="protein sequence ID" value="CAD7267709.1"/>
    <property type="molecule type" value="Genomic_DNA"/>
</dbReference>
<protein>
    <submittedName>
        <fullName evidence="2">Uncharacterized protein</fullName>
    </submittedName>
</protein>
<proteinExistence type="predicted"/>
<name>A0A7R9B7Q2_TIMSH</name>
<accession>A0A7R9B7Q2</accession>
<dbReference type="AlphaFoldDB" id="A0A7R9B7Q2"/>
<evidence type="ECO:0000256" key="1">
    <source>
        <dbReference type="SAM" id="SignalP"/>
    </source>
</evidence>
<feature type="signal peptide" evidence="1">
    <location>
        <begin position="1"/>
        <end position="20"/>
    </location>
</feature>
<keyword evidence="1" id="KW-0732">Signal</keyword>
<reference evidence="2" key="1">
    <citation type="submission" date="2020-11" db="EMBL/GenBank/DDBJ databases">
        <authorList>
            <person name="Tran Van P."/>
        </authorList>
    </citation>
    <scope>NUCLEOTIDE SEQUENCE</scope>
</reference>
<sequence length="249" mass="27604">MTCIVIILAFVCSIYNQSQSQSSSSFTWALFYTLKHRSQKVERSGGNERTRTWRGTTHKLLDGRGNKAWALAMFFPIGDQWWGTAVVVECLNGRVSQYSFDGCQVRAVCFGGPAGRVVEPAAGGVGAIGLGQFAASIHQCVCGTVEFNRSKYFGLYKKWIFIMVESGPLKLQIKREDFQCSAVNRSEIWPGLIRDCLEDPDGAPNRKSDATRLYLRKKSLVLSGCLVAIPNYNTTVAPWGLMVGTEPER</sequence>
<organism evidence="2">
    <name type="scientific">Timema shepardi</name>
    <name type="common">Walking stick</name>
    <dbReference type="NCBI Taxonomy" id="629360"/>
    <lineage>
        <taxon>Eukaryota</taxon>
        <taxon>Metazoa</taxon>
        <taxon>Ecdysozoa</taxon>
        <taxon>Arthropoda</taxon>
        <taxon>Hexapoda</taxon>
        <taxon>Insecta</taxon>
        <taxon>Pterygota</taxon>
        <taxon>Neoptera</taxon>
        <taxon>Polyneoptera</taxon>
        <taxon>Phasmatodea</taxon>
        <taxon>Timematodea</taxon>
        <taxon>Timematoidea</taxon>
        <taxon>Timematidae</taxon>
        <taxon>Timema</taxon>
    </lineage>
</organism>
<gene>
    <name evidence="2" type="ORF">TSIB3V08_LOCUS11714</name>
</gene>